<dbReference type="PANTHER" id="PTHR23268:SF102">
    <property type="entry name" value="IMMUNOGLOBULIN V-SET DOMAIN-CONTAINING PROTEIN"/>
    <property type="match status" value="1"/>
</dbReference>
<accession>A0AAV1QHU4</accession>
<dbReference type="SUPFAM" id="SSF48726">
    <property type="entry name" value="Immunoglobulin"/>
    <property type="match status" value="1"/>
</dbReference>
<keyword evidence="5" id="KW-1185">Reference proteome</keyword>
<dbReference type="Pfam" id="PF07686">
    <property type="entry name" value="V-set"/>
    <property type="match status" value="1"/>
</dbReference>
<evidence type="ECO:0000259" key="3">
    <source>
        <dbReference type="PROSITE" id="PS50835"/>
    </source>
</evidence>
<protein>
    <submittedName>
        <fullName evidence="4">Uncharacterized protein LOC120548899</fullName>
    </submittedName>
</protein>
<organism evidence="4 5">
    <name type="scientific">Scomber scombrus</name>
    <name type="common">Atlantic mackerel</name>
    <name type="synonym">Scomber vernalis</name>
    <dbReference type="NCBI Taxonomy" id="13677"/>
    <lineage>
        <taxon>Eukaryota</taxon>
        <taxon>Metazoa</taxon>
        <taxon>Chordata</taxon>
        <taxon>Craniata</taxon>
        <taxon>Vertebrata</taxon>
        <taxon>Euteleostomi</taxon>
        <taxon>Actinopterygii</taxon>
        <taxon>Neopterygii</taxon>
        <taxon>Teleostei</taxon>
        <taxon>Neoteleostei</taxon>
        <taxon>Acanthomorphata</taxon>
        <taxon>Pelagiaria</taxon>
        <taxon>Scombriformes</taxon>
        <taxon>Scombridae</taxon>
        <taxon>Scomber</taxon>
    </lineage>
</organism>
<dbReference type="GO" id="GO:0007166">
    <property type="term" value="P:cell surface receptor signaling pathway"/>
    <property type="evidence" value="ECO:0007669"/>
    <property type="project" value="TreeGrafter"/>
</dbReference>
<dbReference type="Proteomes" id="UP001314229">
    <property type="component" value="Unassembled WGS sequence"/>
</dbReference>
<dbReference type="InterPro" id="IPR007110">
    <property type="entry name" value="Ig-like_dom"/>
</dbReference>
<evidence type="ECO:0000313" key="4">
    <source>
        <dbReference type="EMBL" id="CAK6983856.1"/>
    </source>
</evidence>
<keyword evidence="1" id="KW-0732">Signal</keyword>
<dbReference type="InterPro" id="IPR036179">
    <property type="entry name" value="Ig-like_dom_sf"/>
</dbReference>
<evidence type="ECO:0000313" key="5">
    <source>
        <dbReference type="Proteomes" id="UP001314229"/>
    </source>
</evidence>
<dbReference type="InterPro" id="IPR013106">
    <property type="entry name" value="Ig_V-set"/>
</dbReference>
<dbReference type="Gene3D" id="2.60.40.10">
    <property type="entry name" value="Immunoglobulins"/>
    <property type="match status" value="1"/>
</dbReference>
<dbReference type="AlphaFoldDB" id="A0AAV1QHU4"/>
<feature type="domain" description="Ig-like" evidence="3">
    <location>
        <begin position="9"/>
        <end position="99"/>
    </location>
</feature>
<gene>
    <name evidence="4" type="ORF">FSCOSCO3_A032247</name>
</gene>
<proteinExistence type="predicted"/>
<dbReference type="PANTHER" id="PTHR23268">
    <property type="entry name" value="T-CELL RECEPTOR BETA CHAIN"/>
    <property type="match status" value="1"/>
</dbReference>
<dbReference type="EMBL" id="CAWUFR010001481">
    <property type="protein sequence ID" value="CAK6983856.1"/>
    <property type="molecule type" value="Genomic_DNA"/>
</dbReference>
<comment type="caution">
    <text evidence="4">The sequence shown here is derived from an EMBL/GenBank/DDBJ whole genome shotgun (WGS) entry which is preliminary data.</text>
</comment>
<dbReference type="PROSITE" id="PS50835">
    <property type="entry name" value="IG_LIKE"/>
    <property type="match status" value="1"/>
</dbReference>
<keyword evidence="2" id="KW-0391">Immunity</keyword>
<reference evidence="4 5" key="1">
    <citation type="submission" date="2024-01" db="EMBL/GenBank/DDBJ databases">
        <authorList>
            <person name="Alioto T."/>
            <person name="Alioto T."/>
            <person name="Gomez Garrido J."/>
        </authorList>
    </citation>
    <scope>NUCLEOTIDE SEQUENCE [LARGE SCALE GENOMIC DNA]</scope>
</reference>
<evidence type="ECO:0000256" key="1">
    <source>
        <dbReference type="ARBA" id="ARBA00022729"/>
    </source>
</evidence>
<name>A0AAV1QHU4_SCOSC</name>
<evidence type="ECO:0000256" key="2">
    <source>
        <dbReference type="ARBA" id="ARBA00022859"/>
    </source>
</evidence>
<dbReference type="InterPro" id="IPR013783">
    <property type="entry name" value="Ig-like_fold"/>
</dbReference>
<dbReference type="InterPro" id="IPR050413">
    <property type="entry name" value="TCR_beta_variable"/>
</dbReference>
<feature type="non-terminal residue" evidence="4">
    <location>
        <position position="1"/>
    </location>
</feature>
<dbReference type="SMART" id="SM00406">
    <property type="entry name" value="IGv"/>
    <property type="match status" value="1"/>
</dbReference>
<dbReference type="GO" id="GO:0002376">
    <property type="term" value="P:immune system process"/>
    <property type="evidence" value="ECO:0007669"/>
    <property type="project" value="UniProtKB-KW"/>
</dbReference>
<sequence>QCQDVTQKPKIRWSYVSESAEMNCSHNKDAGQNQMYWYRQRPGESMTLIVYTVFGVQPDYGGAQNKYSAIRDNTQSGALTVKDLKLEDSTVYFCAVSKQ</sequence>
<dbReference type="GO" id="GO:0005886">
    <property type="term" value="C:plasma membrane"/>
    <property type="evidence" value="ECO:0007669"/>
    <property type="project" value="TreeGrafter"/>
</dbReference>